<dbReference type="GO" id="GO:0051539">
    <property type="term" value="F:4 iron, 4 sulfur cluster binding"/>
    <property type="evidence" value="ECO:0007669"/>
    <property type="project" value="UniProtKB-KW"/>
</dbReference>
<feature type="domain" description="4Fe-4S ferredoxin-type" evidence="9">
    <location>
        <begin position="97"/>
        <end position="126"/>
    </location>
</feature>
<accession>A0A5J4L7U4</accession>
<dbReference type="SUPFAM" id="SSF51905">
    <property type="entry name" value="FAD/NAD(P)-binding domain"/>
    <property type="match status" value="1"/>
</dbReference>
<proteinExistence type="inferred from homology"/>
<dbReference type="Pfam" id="PF12831">
    <property type="entry name" value="FAD_oxidored"/>
    <property type="match status" value="1"/>
</dbReference>
<keyword evidence="7" id="KW-0408">Iron</keyword>
<reference evidence="10" key="1">
    <citation type="submission" date="2019-10" db="EMBL/GenBank/DDBJ databases">
        <title>Metagenomic sequencing of thiosulfate-disproportionating enrichment culture.</title>
        <authorList>
            <person name="Umezawa K."/>
            <person name="Kojima H."/>
            <person name="Fukui M."/>
        </authorList>
    </citation>
    <scope>NUCLEOTIDE SEQUENCE</scope>
    <source>
        <strain evidence="10">45J</strain>
    </source>
</reference>
<gene>
    <name evidence="10" type="ORF">A45J_1344</name>
</gene>
<dbReference type="InterPro" id="IPR017900">
    <property type="entry name" value="4Fe4S_Fe_S_CS"/>
</dbReference>
<keyword evidence="8" id="KW-0411">Iron-sulfur</keyword>
<sequence length="414" mass="44919">MPDINRVLVIGGGFSGLTTAVDAAETGAEVVVIEKNPYLGGRVAQLNKYFPKLCPPICGLEINFRRIKTNANISFYTMAEVDSISGGPGNYNVTVKVNPRYVNDNCVACDACAQACPAERPNEYNFGMDKTRAAYLPFNQAFPQKYVIDSNYCKADCGKACKEACKYNAIDLDMKPETMSFTVGSIVVATGWNPYDANKLSLLGFGKVKNVITNMMMERLASPTGPTSGKILRPSDGKPVQNIAFVQCAGSRDENHLPFCSYICCLASLKQTTYIREQNPESKATIFYIDIRTPGKYEKFYWKVKEDANVTFIKGKVADIIQDEGSDDVVVTAEDMLTGNKVKMKFDMVVLATGMEPSGASKKIAGVKYNESGFALPVTGIYSAGCTKNPMDVARSAQDSTSAALKAISAGKGR</sequence>
<dbReference type="InterPro" id="IPR036188">
    <property type="entry name" value="FAD/NAD-bd_sf"/>
</dbReference>
<evidence type="ECO:0000256" key="1">
    <source>
        <dbReference type="ARBA" id="ARBA00001974"/>
    </source>
</evidence>
<comment type="similarity">
    <text evidence="2">Belongs to the HdrA family.</text>
</comment>
<evidence type="ECO:0000256" key="6">
    <source>
        <dbReference type="ARBA" id="ARBA00023002"/>
    </source>
</evidence>
<feature type="domain" description="4Fe-4S ferredoxin-type" evidence="9">
    <location>
        <begin position="144"/>
        <end position="175"/>
    </location>
</feature>
<evidence type="ECO:0000256" key="7">
    <source>
        <dbReference type="ARBA" id="ARBA00023004"/>
    </source>
</evidence>
<dbReference type="Gene3D" id="3.30.70.3270">
    <property type="match status" value="1"/>
</dbReference>
<dbReference type="Gene3D" id="3.40.50.720">
    <property type="entry name" value="NAD(P)-binding Rossmann-like Domain"/>
    <property type="match status" value="1"/>
</dbReference>
<dbReference type="GO" id="GO:0046872">
    <property type="term" value="F:metal ion binding"/>
    <property type="evidence" value="ECO:0007669"/>
    <property type="project" value="UniProtKB-KW"/>
</dbReference>
<dbReference type="InterPro" id="IPR039650">
    <property type="entry name" value="HdrA-like"/>
</dbReference>
<dbReference type="PANTHER" id="PTHR43498">
    <property type="entry name" value="FERREDOXIN:COB-COM HETERODISULFIDE REDUCTASE SUBUNIT A"/>
    <property type="match status" value="1"/>
</dbReference>
<keyword evidence="5" id="KW-0274">FAD</keyword>
<keyword evidence="3" id="KW-0004">4Fe-4S</keyword>
<evidence type="ECO:0000256" key="8">
    <source>
        <dbReference type="ARBA" id="ARBA00023014"/>
    </source>
</evidence>
<evidence type="ECO:0000256" key="3">
    <source>
        <dbReference type="ARBA" id="ARBA00022485"/>
    </source>
</evidence>
<keyword evidence="4" id="KW-0479">Metal-binding</keyword>
<dbReference type="EMBL" id="BLAB01000001">
    <property type="protein sequence ID" value="GER93596.1"/>
    <property type="molecule type" value="Genomic_DNA"/>
</dbReference>
<evidence type="ECO:0000256" key="5">
    <source>
        <dbReference type="ARBA" id="ARBA00022827"/>
    </source>
</evidence>
<organism evidence="10">
    <name type="scientific">hot springs metagenome</name>
    <dbReference type="NCBI Taxonomy" id="433727"/>
    <lineage>
        <taxon>unclassified sequences</taxon>
        <taxon>metagenomes</taxon>
        <taxon>ecological metagenomes</taxon>
    </lineage>
</organism>
<comment type="caution">
    <text evidence="10">The sequence shown here is derived from an EMBL/GenBank/DDBJ whole genome shotgun (WGS) entry which is preliminary data.</text>
</comment>
<dbReference type="GO" id="GO:0016491">
    <property type="term" value="F:oxidoreductase activity"/>
    <property type="evidence" value="ECO:0007669"/>
    <property type="project" value="UniProtKB-KW"/>
</dbReference>
<protein>
    <submittedName>
        <fullName evidence="10">Heterodisulfide reductase subunit A</fullName>
    </submittedName>
</protein>
<evidence type="ECO:0000259" key="9">
    <source>
        <dbReference type="PROSITE" id="PS51379"/>
    </source>
</evidence>
<dbReference type="PROSITE" id="PS51379">
    <property type="entry name" value="4FE4S_FER_2"/>
    <property type="match status" value="2"/>
</dbReference>
<comment type="cofactor">
    <cofactor evidence="1">
        <name>FAD</name>
        <dbReference type="ChEBI" id="CHEBI:57692"/>
    </cofactor>
</comment>
<evidence type="ECO:0000256" key="4">
    <source>
        <dbReference type="ARBA" id="ARBA00022723"/>
    </source>
</evidence>
<dbReference type="AlphaFoldDB" id="A0A5J4L7U4"/>
<evidence type="ECO:0000313" key="10">
    <source>
        <dbReference type="EMBL" id="GER93596.1"/>
    </source>
</evidence>
<dbReference type="InterPro" id="IPR017896">
    <property type="entry name" value="4Fe4S_Fe-S-bd"/>
</dbReference>
<keyword evidence="6" id="KW-0560">Oxidoreductase</keyword>
<keyword evidence="5" id="KW-0285">Flavoprotein</keyword>
<name>A0A5J4L7U4_9ZZZZ</name>
<evidence type="ECO:0000256" key="2">
    <source>
        <dbReference type="ARBA" id="ARBA00006561"/>
    </source>
</evidence>
<dbReference type="PROSITE" id="PS00198">
    <property type="entry name" value="4FE4S_FER_1"/>
    <property type="match status" value="1"/>
</dbReference>
<dbReference type="PANTHER" id="PTHR43498:SF1">
    <property type="entry name" value="COB--COM HETERODISULFIDE REDUCTASE IRON-SULFUR SUBUNIT A"/>
    <property type="match status" value="1"/>
</dbReference>